<sequence>MRQAVPAILALALHACADAPPPSGAARREPERIAGLRLGEPMTVPECSKERTAAGVVYTIPPARYPCWRGAQTGLALRSRARAEFTSGQMALDPAQVPRGLDDDPWVLRLRGAIVEVSFQTRGAADQQRLFRQLVDTYGPPSRLHRPGQPAADGGPARGIEAEWRFPQVRICFSGVGTHQEAGHLTYSSPEADAYWEAKGRPPR</sequence>
<dbReference type="AlphaFoldDB" id="A0A919DFS3"/>
<keyword evidence="3" id="KW-1185">Reference proteome</keyword>
<organism evidence="2 3">
    <name type="scientific">Vulcaniibacterium thermophilum</name>
    <dbReference type="NCBI Taxonomy" id="1169913"/>
    <lineage>
        <taxon>Bacteria</taxon>
        <taxon>Pseudomonadati</taxon>
        <taxon>Pseudomonadota</taxon>
        <taxon>Gammaproteobacteria</taxon>
        <taxon>Lysobacterales</taxon>
        <taxon>Lysobacteraceae</taxon>
        <taxon>Vulcaniibacterium</taxon>
    </lineage>
</organism>
<proteinExistence type="predicted"/>
<evidence type="ECO:0000313" key="3">
    <source>
        <dbReference type="Proteomes" id="UP000636453"/>
    </source>
</evidence>
<reference evidence="2" key="1">
    <citation type="journal article" date="2014" name="Int. J. Syst. Evol. Microbiol.">
        <title>Complete genome sequence of Corynebacterium casei LMG S-19264T (=DSM 44701T), isolated from a smear-ripened cheese.</title>
        <authorList>
            <consortium name="US DOE Joint Genome Institute (JGI-PGF)"/>
            <person name="Walter F."/>
            <person name="Albersmeier A."/>
            <person name="Kalinowski J."/>
            <person name="Ruckert C."/>
        </authorList>
    </citation>
    <scope>NUCLEOTIDE SEQUENCE</scope>
    <source>
        <strain evidence="2">KCTC 32020</strain>
    </source>
</reference>
<accession>A0A919DFS3</accession>
<comment type="caution">
    <text evidence="2">The sequence shown here is derived from an EMBL/GenBank/DDBJ whole genome shotgun (WGS) entry which is preliminary data.</text>
</comment>
<dbReference type="OrthoDB" id="9805366at2"/>
<reference evidence="2" key="2">
    <citation type="submission" date="2020-09" db="EMBL/GenBank/DDBJ databases">
        <authorList>
            <person name="Sun Q."/>
            <person name="Kim S."/>
        </authorList>
    </citation>
    <scope>NUCLEOTIDE SEQUENCE</scope>
    <source>
        <strain evidence="2">KCTC 32020</strain>
    </source>
</reference>
<gene>
    <name evidence="2" type="ORF">GCM10007167_26970</name>
</gene>
<dbReference type="EMBL" id="BNCF01000021">
    <property type="protein sequence ID" value="GHE43868.1"/>
    <property type="molecule type" value="Genomic_DNA"/>
</dbReference>
<dbReference type="Proteomes" id="UP000636453">
    <property type="component" value="Unassembled WGS sequence"/>
</dbReference>
<feature type="region of interest" description="Disordered" evidence="1">
    <location>
        <begin position="138"/>
        <end position="158"/>
    </location>
</feature>
<dbReference type="RefSeq" id="WP_146474348.1">
    <property type="nucleotide sequence ID" value="NZ_BNCF01000021.1"/>
</dbReference>
<evidence type="ECO:0000313" key="2">
    <source>
        <dbReference type="EMBL" id="GHE43868.1"/>
    </source>
</evidence>
<name>A0A919DFS3_9GAMM</name>
<protein>
    <submittedName>
        <fullName evidence="2">Uncharacterized protein</fullName>
    </submittedName>
</protein>
<evidence type="ECO:0000256" key="1">
    <source>
        <dbReference type="SAM" id="MobiDB-lite"/>
    </source>
</evidence>